<dbReference type="AlphaFoldDB" id="A0AAJ5ZDD1"/>
<evidence type="ECO:0000313" key="2">
    <source>
        <dbReference type="Proteomes" id="UP001218423"/>
    </source>
</evidence>
<keyword evidence="1" id="KW-0614">Plasmid</keyword>
<geneLocation type="plasmid" evidence="1 2">
    <name>pAC1520</name>
</geneLocation>
<organism evidence="1 2">
    <name type="scientific">Aeromonas caviae</name>
    <name type="common">Aeromonas punctata</name>
    <dbReference type="NCBI Taxonomy" id="648"/>
    <lineage>
        <taxon>Bacteria</taxon>
        <taxon>Pseudomonadati</taxon>
        <taxon>Pseudomonadota</taxon>
        <taxon>Gammaproteobacteria</taxon>
        <taxon>Aeromonadales</taxon>
        <taxon>Aeromonadaceae</taxon>
        <taxon>Aeromonas</taxon>
    </lineage>
</organism>
<evidence type="ECO:0000313" key="1">
    <source>
        <dbReference type="EMBL" id="WFG00347.1"/>
    </source>
</evidence>
<accession>A0AAJ5ZDD1</accession>
<dbReference type="Proteomes" id="UP001218423">
    <property type="component" value="Plasmid pAC1520"/>
</dbReference>
<sequence>MSLTLKAGTVLYSGCGRLVPNPIDIQKLKVVDSRWVATRYVLTNRYYVVTKEFQDKIGGFKFYAADKQQCTNYEIKILLEKHGFDFIATIDSGGITYTPMLDGHITDVSAEMVVDLLVTKYDYQYDPTLTLRVYIDDEDNTLPFTSVNTGFLIQITLLRDMIMQRCEHEWINKDSFGGVSASLAHGAYRVSRINCGLAGFHYYHQMVFHSSSKDFFLFEVQETSASIFLPPMMPENIEASMKNNGLTQDVQPDNVTYLYPIKPT</sequence>
<name>A0AAJ5ZDD1_AERCA</name>
<protein>
    <submittedName>
        <fullName evidence="1">Uncharacterized protein</fullName>
    </submittedName>
</protein>
<reference evidence="1" key="1">
    <citation type="submission" date="2023-03" db="EMBL/GenBank/DDBJ databases">
        <title>Aeromonas caviae strain AC1520.</title>
        <authorList>
            <person name="Xie T."/>
            <person name="Zhang Q."/>
            <person name="Deng J."/>
            <person name="Li X."/>
        </authorList>
    </citation>
    <scope>NUCLEOTIDE SEQUENCE</scope>
    <source>
        <strain evidence="1">AC1520</strain>
        <plasmid evidence="1">pAC1520</plasmid>
    </source>
</reference>
<gene>
    <name evidence="1" type="ORF">P5S46_21530</name>
</gene>
<proteinExistence type="predicted"/>
<dbReference type="EMBL" id="CP120943">
    <property type="protein sequence ID" value="WFG00347.1"/>
    <property type="molecule type" value="Genomic_DNA"/>
</dbReference>
<dbReference type="RefSeq" id="WP_128341565.1">
    <property type="nucleotide sequence ID" value="NZ_CAWOMG010000111.1"/>
</dbReference>